<name>A0A7C5DV87_9BACT</name>
<evidence type="ECO:0000256" key="4">
    <source>
        <dbReference type="ARBA" id="ARBA00022741"/>
    </source>
</evidence>
<dbReference type="Pfam" id="PF01288">
    <property type="entry name" value="HPPK"/>
    <property type="match status" value="1"/>
</dbReference>
<keyword evidence="5" id="KW-0418">Kinase</keyword>
<keyword evidence="3 9" id="KW-0808">Transferase</keyword>
<proteinExistence type="predicted"/>
<dbReference type="GO" id="GO:0003848">
    <property type="term" value="F:2-amino-4-hydroxy-6-hydroxymethyldihydropteridine diphosphokinase activity"/>
    <property type="evidence" value="ECO:0007669"/>
    <property type="project" value="UniProtKB-EC"/>
</dbReference>
<dbReference type="UniPathway" id="UPA00077">
    <property type="reaction ID" value="UER00155"/>
</dbReference>
<comment type="pathway">
    <text evidence="1">Cofactor biosynthesis; tetrahydrofolate biosynthesis; 2-amino-4-hydroxy-6-hydroxymethyl-7,8-dihydropteridine diphosphate from 7,8-dihydroneopterin triphosphate: step 4/4.</text>
</comment>
<dbReference type="GO" id="GO:0005524">
    <property type="term" value="F:ATP binding"/>
    <property type="evidence" value="ECO:0007669"/>
    <property type="project" value="UniProtKB-KW"/>
</dbReference>
<dbReference type="NCBIfam" id="TIGR01498">
    <property type="entry name" value="folK"/>
    <property type="match status" value="1"/>
</dbReference>
<dbReference type="PROSITE" id="PS00794">
    <property type="entry name" value="HPPK"/>
    <property type="match status" value="1"/>
</dbReference>
<evidence type="ECO:0000313" key="9">
    <source>
        <dbReference type="EMBL" id="HHF08740.1"/>
    </source>
</evidence>
<sequence>MKTVYLAFGSNLGDRTENIMFAVCSLKEKEIELLDISNLYESEPYGVVDQPAFLNCVGKFRYYGTPESLLDITMEVEKKLYRKRERRWGPRTIDIDILLFGTTGYKSDRLTIPHYDMKNRSFVLIPLLEIAPNILEPGTGIPYREYLKDMSGNDLKLAKSSEAFLKELKITCTVSPLKGGYYG</sequence>
<dbReference type="SUPFAM" id="SSF55083">
    <property type="entry name" value="6-hydroxymethyl-7,8-dihydropterin pyrophosphokinase, HPPK"/>
    <property type="match status" value="1"/>
</dbReference>
<dbReference type="AlphaFoldDB" id="A0A7C5DV87"/>
<dbReference type="PANTHER" id="PTHR43071:SF1">
    <property type="entry name" value="2-AMINO-4-HYDROXY-6-HYDROXYMETHYLDIHYDROPTERIDINE PYROPHOSPHOKINASE"/>
    <property type="match status" value="1"/>
</dbReference>
<dbReference type="InterPro" id="IPR000550">
    <property type="entry name" value="Hppk"/>
</dbReference>
<dbReference type="EC" id="2.7.6.3" evidence="2"/>
<evidence type="ECO:0000256" key="3">
    <source>
        <dbReference type="ARBA" id="ARBA00022679"/>
    </source>
</evidence>
<protein>
    <recommendedName>
        <fullName evidence="2">2-amino-4-hydroxy-6-hydroxymethyldihydropteridine diphosphokinase</fullName>
        <ecNumber evidence="2">2.7.6.3</ecNumber>
    </recommendedName>
</protein>
<evidence type="ECO:0000259" key="8">
    <source>
        <dbReference type="PROSITE" id="PS00794"/>
    </source>
</evidence>
<dbReference type="GO" id="GO:0046656">
    <property type="term" value="P:folic acid biosynthetic process"/>
    <property type="evidence" value="ECO:0007669"/>
    <property type="project" value="UniProtKB-KW"/>
</dbReference>
<keyword evidence="7" id="KW-0289">Folate biosynthesis</keyword>
<organism evidence="9">
    <name type="scientific">Kosmotoga arenicorallina</name>
    <dbReference type="NCBI Taxonomy" id="688066"/>
    <lineage>
        <taxon>Bacteria</taxon>
        <taxon>Thermotogati</taxon>
        <taxon>Thermotogota</taxon>
        <taxon>Thermotogae</taxon>
        <taxon>Kosmotogales</taxon>
        <taxon>Kosmotogaceae</taxon>
        <taxon>Kosmotoga</taxon>
    </lineage>
</organism>
<keyword evidence="6" id="KW-0067">ATP-binding</keyword>
<evidence type="ECO:0000256" key="5">
    <source>
        <dbReference type="ARBA" id="ARBA00022777"/>
    </source>
</evidence>
<dbReference type="GO" id="GO:0016301">
    <property type="term" value="F:kinase activity"/>
    <property type="evidence" value="ECO:0007669"/>
    <property type="project" value="UniProtKB-KW"/>
</dbReference>
<gene>
    <name evidence="9" type="primary">folK</name>
    <name evidence="9" type="ORF">ENL26_03075</name>
</gene>
<evidence type="ECO:0000256" key="1">
    <source>
        <dbReference type="ARBA" id="ARBA00005051"/>
    </source>
</evidence>
<dbReference type="InterPro" id="IPR035907">
    <property type="entry name" value="Hppk_sf"/>
</dbReference>
<dbReference type="Proteomes" id="UP000886129">
    <property type="component" value="Unassembled WGS sequence"/>
</dbReference>
<dbReference type="EMBL" id="DRTH01000185">
    <property type="protein sequence ID" value="HHF08740.1"/>
    <property type="molecule type" value="Genomic_DNA"/>
</dbReference>
<dbReference type="GO" id="GO:0046654">
    <property type="term" value="P:tetrahydrofolate biosynthetic process"/>
    <property type="evidence" value="ECO:0007669"/>
    <property type="project" value="UniProtKB-UniPathway"/>
</dbReference>
<dbReference type="CDD" id="cd00483">
    <property type="entry name" value="HPPK"/>
    <property type="match status" value="1"/>
</dbReference>
<dbReference type="Gene3D" id="3.30.70.560">
    <property type="entry name" value="7,8-Dihydro-6-hydroxymethylpterin-pyrophosphokinase HPPK"/>
    <property type="match status" value="1"/>
</dbReference>
<evidence type="ECO:0000256" key="7">
    <source>
        <dbReference type="ARBA" id="ARBA00022909"/>
    </source>
</evidence>
<evidence type="ECO:0000256" key="2">
    <source>
        <dbReference type="ARBA" id="ARBA00013253"/>
    </source>
</evidence>
<evidence type="ECO:0000256" key="6">
    <source>
        <dbReference type="ARBA" id="ARBA00022840"/>
    </source>
</evidence>
<comment type="caution">
    <text evidence="9">The sequence shown here is derived from an EMBL/GenBank/DDBJ whole genome shotgun (WGS) entry which is preliminary data.</text>
</comment>
<dbReference type="PANTHER" id="PTHR43071">
    <property type="entry name" value="2-AMINO-4-HYDROXY-6-HYDROXYMETHYLDIHYDROPTERIDINE PYROPHOSPHOKINASE"/>
    <property type="match status" value="1"/>
</dbReference>
<keyword evidence="4" id="KW-0547">Nucleotide-binding</keyword>
<accession>A0A7C5DV87</accession>
<reference evidence="9" key="1">
    <citation type="journal article" date="2020" name="mSystems">
        <title>Genome- and Community-Level Interaction Insights into Carbon Utilization and Element Cycling Functions of Hydrothermarchaeota in Hydrothermal Sediment.</title>
        <authorList>
            <person name="Zhou Z."/>
            <person name="Liu Y."/>
            <person name="Xu W."/>
            <person name="Pan J."/>
            <person name="Luo Z.H."/>
            <person name="Li M."/>
        </authorList>
    </citation>
    <scope>NUCLEOTIDE SEQUENCE [LARGE SCALE GENOMIC DNA]</scope>
    <source>
        <strain evidence="9">HyVt-80</strain>
    </source>
</reference>
<feature type="domain" description="7,8-dihydro-6-hydroxymethylpterin-pyrophosphokinase" evidence="8">
    <location>
        <begin position="87"/>
        <end position="98"/>
    </location>
</feature>